<protein>
    <recommendedName>
        <fullName evidence="4">O-antigen ligase domain-containing protein</fullName>
    </recommendedName>
</protein>
<feature type="transmembrane region" description="Helical" evidence="1">
    <location>
        <begin position="486"/>
        <end position="508"/>
    </location>
</feature>
<name>A0A323V476_9RHOO</name>
<feature type="transmembrane region" description="Helical" evidence="1">
    <location>
        <begin position="766"/>
        <end position="783"/>
    </location>
</feature>
<keyword evidence="1" id="KW-0812">Transmembrane</keyword>
<feature type="transmembrane region" description="Helical" evidence="1">
    <location>
        <begin position="65"/>
        <end position="85"/>
    </location>
</feature>
<feature type="transmembrane region" description="Helical" evidence="1">
    <location>
        <begin position="42"/>
        <end position="58"/>
    </location>
</feature>
<keyword evidence="1" id="KW-0472">Membrane</keyword>
<evidence type="ECO:0000313" key="3">
    <source>
        <dbReference type="Proteomes" id="UP000248259"/>
    </source>
</evidence>
<feature type="transmembrane region" description="Helical" evidence="1">
    <location>
        <begin position="324"/>
        <end position="343"/>
    </location>
</feature>
<keyword evidence="1" id="KW-1133">Transmembrane helix</keyword>
<dbReference type="RefSeq" id="WP_110522547.1">
    <property type="nucleotide sequence ID" value="NZ_QKOE01000001.1"/>
</dbReference>
<feature type="transmembrane region" description="Helical" evidence="1">
    <location>
        <begin position="235"/>
        <end position="261"/>
    </location>
</feature>
<evidence type="ECO:0008006" key="4">
    <source>
        <dbReference type="Google" id="ProtNLM"/>
    </source>
</evidence>
<dbReference type="InterPro" id="IPR051533">
    <property type="entry name" value="WaaL-like"/>
</dbReference>
<feature type="transmembrane region" description="Helical" evidence="1">
    <location>
        <begin position="430"/>
        <end position="449"/>
    </location>
</feature>
<evidence type="ECO:0000313" key="2">
    <source>
        <dbReference type="EMBL" id="PZA18246.1"/>
    </source>
</evidence>
<comment type="caution">
    <text evidence="2">The sequence shown here is derived from an EMBL/GenBank/DDBJ whole genome shotgun (WGS) entry which is preliminary data.</text>
</comment>
<feature type="transmembrane region" description="Helical" evidence="1">
    <location>
        <begin position="161"/>
        <end position="183"/>
    </location>
</feature>
<feature type="transmembrane region" description="Helical" evidence="1">
    <location>
        <begin position="401"/>
        <end position="418"/>
    </location>
</feature>
<keyword evidence="3" id="KW-1185">Reference proteome</keyword>
<evidence type="ECO:0000256" key="1">
    <source>
        <dbReference type="SAM" id="Phobius"/>
    </source>
</evidence>
<feature type="transmembrane region" description="Helical" evidence="1">
    <location>
        <begin position="268"/>
        <end position="285"/>
    </location>
</feature>
<feature type="transmembrane region" description="Helical" evidence="1">
    <location>
        <begin position="20"/>
        <end position="36"/>
    </location>
</feature>
<feature type="transmembrane region" description="Helical" evidence="1">
    <location>
        <begin position="730"/>
        <end position="754"/>
    </location>
</feature>
<accession>A0A323V476</accession>
<dbReference type="PANTHER" id="PTHR37422">
    <property type="entry name" value="TEICHURONIC ACID BIOSYNTHESIS PROTEIN TUAE"/>
    <property type="match status" value="1"/>
</dbReference>
<feature type="transmembrane region" description="Helical" evidence="1">
    <location>
        <begin position="789"/>
        <end position="806"/>
    </location>
</feature>
<feature type="transmembrane region" description="Helical" evidence="1">
    <location>
        <begin position="455"/>
        <end position="474"/>
    </location>
</feature>
<feature type="transmembrane region" description="Helical" evidence="1">
    <location>
        <begin position="122"/>
        <end position="141"/>
    </location>
</feature>
<feature type="transmembrane region" description="Helical" evidence="1">
    <location>
        <begin position="195"/>
        <end position="215"/>
    </location>
</feature>
<dbReference type="AlphaFoldDB" id="A0A323V476"/>
<proteinExistence type="predicted"/>
<dbReference type="EMBL" id="QKOE01000001">
    <property type="protein sequence ID" value="PZA18246.1"/>
    <property type="molecule type" value="Genomic_DNA"/>
</dbReference>
<gene>
    <name evidence="2" type="ORF">DNK49_01545</name>
</gene>
<dbReference type="OrthoDB" id="283584at2"/>
<organism evidence="2 3">
    <name type="scientific">Parazoarcus communis SWub3 = DSM 12120</name>
    <dbReference type="NCBI Taxonomy" id="1121029"/>
    <lineage>
        <taxon>Bacteria</taxon>
        <taxon>Pseudomonadati</taxon>
        <taxon>Pseudomonadota</taxon>
        <taxon>Betaproteobacteria</taxon>
        <taxon>Rhodocyclales</taxon>
        <taxon>Zoogloeaceae</taxon>
        <taxon>Parazoarcus</taxon>
    </lineage>
</organism>
<sequence>MLSDKKKASPLGAAANRCGAALLLMSGVSGLGVFIATHPLGLGWSALLTCAFCVPMLAHRYAWLLLIPGLSPVIDLAAWTGAIYLTESDALVFAALLAHGVRGLWASAAGSRASVALEPRQWAIGALSLIALLLLSASYLVSTDWWPAWSVWTDPSLLVGYGPLNGVRLAKGMLLSVLLLPLLVQAMREAPGQALRMLLSGVLLGVLLVSLGAVWERWVFTGLSDFASDYRTTALFWEMNVGGATLDGWLALGVPFVLWAVLRERDPIRLGALLCILGVVAYAAFTTFSRGLYLGAAAGGALTLALMLRAAVRQEGVRIPLRAALGWSGFAAGCVLAMSAVFQTGGYRGLAAMLGLALAVFAAGPLMILLERRDLLWAALVAGVACLLSILAMQWVPKGVYLAYGVSVVCFWMVLLLGLGERWATQAARLAFGSVLWMGFNAVLVTWYWSEGSGGLAGALGVGVLFGPLLLVRVRPQYCWRPDVQSGVPVLLVLGAVALIVVTFNTYYVGKRFETVAEDLEMRFQHWSLAASLPQGDREALTGVGVGQFAERYFWRVPDGQFPGSHHVVREDGQHFLRLGGPRHVLGFGELYRVSQRVSPAIEPPLLVSLNARAPEGDAAVHLEVCRKHLLYANECTGHEFKVVGGPAWQRFEFVLDRRDLGHDGGWLPKLTMFSVANASRGRLVEIDDLSLADASGRERLDNGSFEAASDFWFFSSDRHHLPWHAKNLWLHYFVEQGWLGLLAFSLLSGMALLRVAAGGGAAHPLGPPLAGGLLGFFIVGAFDSLVDAPRLTVFALLLMFVAMGLRAPDRR</sequence>
<feature type="transmembrane region" description="Helical" evidence="1">
    <location>
        <begin position="91"/>
        <end position="110"/>
    </location>
</feature>
<feature type="transmembrane region" description="Helical" evidence="1">
    <location>
        <begin position="349"/>
        <end position="368"/>
    </location>
</feature>
<reference evidence="2 3" key="1">
    <citation type="submission" date="2018-06" db="EMBL/GenBank/DDBJ databases">
        <title>Azoarcus communis strain SWub3 genome.</title>
        <authorList>
            <person name="Zorraquino Salvo V."/>
            <person name="Toubiana D."/>
            <person name="Blumwald E."/>
        </authorList>
    </citation>
    <scope>NUCLEOTIDE SEQUENCE [LARGE SCALE GENOMIC DNA]</scope>
    <source>
        <strain evidence="2 3">SWub3</strain>
    </source>
</reference>
<dbReference type="PANTHER" id="PTHR37422:SF13">
    <property type="entry name" value="LIPOPOLYSACCHARIDE BIOSYNTHESIS PROTEIN PA4999-RELATED"/>
    <property type="match status" value="1"/>
</dbReference>
<feature type="transmembrane region" description="Helical" evidence="1">
    <location>
        <begin position="291"/>
        <end position="312"/>
    </location>
</feature>
<dbReference type="Proteomes" id="UP000248259">
    <property type="component" value="Unassembled WGS sequence"/>
</dbReference>
<feature type="transmembrane region" description="Helical" evidence="1">
    <location>
        <begin position="375"/>
        <end position="395"/>
    </location>
</feature>